<dbReference type="EMBL" id="JBBMEW010000008">
    <property type="protein sequence ID" value="MEQ2527408.1"/>
    <property type="molecule type" value="Genomic_DNA"/>
</dbReference>
<dbReference type="Proteomes" id="UP001439875">
    <property type="component" value="Unassembled WGS sequence"/>
</dbReference>
<name>A0ACC6SC80_9BACI</name>
<keyword evidence="2" id="KW-1185">Reference proteome</keyword>
<gene>
    <name evidence="1" type="ORF">WMO40_11900</name>
</gene>
<evidence type="ECO:0000313" key="1">
    <source>
        <dbReference type="EMBL" id="MEQ2527408.1"/>
    </source>
</evidence>
<reference evidence="1" key="1">
    <citation type="submission" date="2024-03" db="EMBL/GenBank/DDBJ databases">
        <title>Human intestinal bacterial collection.</title>
        <authorList>
            <person name="Pauvert C."/>
            <person name="Hitch T.C.A."/>
            <person name="Clavel T."/>
        </authorList>
    </citation>
    <scope>NUCLEOTIDE SEQUENCE</scope>
    <source>
        <strain evidence="1">CLA-AA-H227</strain>
    </source>
</reference>
<accession>A0ACC6SC80</accession>
<comment type="caution">
    <text evidence="1">The sequence shown here is derived from an EMBL/GenBank/DDBJ whole genome shotgun (WGS) entry which is preliminary data.</text>
</comment>
<sequence length="343" mass="39637">MILNEVFTKRQLIATYSITELAALVHDGQVKLRHLNKLHVRAIKKYILENVVTEQIYFPPMVANVAYLGSEKPLEFTIVDGNQRLAALCQIEELGYRAAKSDDPEEMKKGYKLLHFVQHTEVAVQIFEGLSEEELDQLYIDLNTKGKKVALSKRIAFDSRSELNMITNTVLKANTQLKIAGVEIEKVAVVRPKNKKLLSLSHLRQIVGTFITGNMTIRTSENEKFETYLKAEEYVELINAWFHELFRLYPPERIGDIQESMLANHPLLVSVALFANKGLGKYPFEERKKEMVRRMRRLKDINFNSENTIWKEFKGSTRGGYFYLTNDKANLVKIVRWLEVQGR</sequence>
<organism evidence="1 2">
    <name type="scientific">Robertmurraya yapensis</name>
    <name type="common">ex Hitch et al 2024</name>
    <dbReference type="NCBI Taxonomy" id="3133160"/>
    <lineage>
        <taxon>Bacteria</taxon>
        <taxon>Bacillati</taxon>
        <taxon>Bacillota</taxon>
        <taxon>Bacilli</taxon>
        <taxon>Bacillales</taxon>
        <taxon>Bacillaceae</taxon>
        <taxon>Robertmurraya</taxon>
    </lineage>
</organism>
<evidence type="ECO:0000313" key="2">
    <source>
        <dbReference type="Proteomes" id="UP001439875"/>
    </source>
</evidence>
<protein>
    <submittedName>
        <fullName evidence="1">DNA sulfur modification protein DndB</fullName>
    </submittedName>
</protein>
<proteinExistence type="predicted"/>